<dbReference type="AlphaFoldDB" id="A0A5C7GY44"/>
<evidence type="ECO:0000256" key="3">
    <source>
        <dbReference type="ARBA" id="ARBA00023235"/>
    </source>
</evidence>
<comment type="catalytic activity">
    <reaction evidence="6">
        <text>a chalcone = a flavanone.</text>
        <dbReference type="EC" id="5.5.1.6"/>
    </reaction>
</comment>
<comment type="pathway">
    <text evidence="1">Secondary metabolite biosynthesis; flavonoid biosynthesis.</text>
</comment>
<feature type="domain" description="Chalcone isomerase" evidence="8">
    <location>
        <begin position="91"/>
        <end position="141"/>
    </location>
</feature>
<dbReference type="InterPro" id="IPR016088">
    <property type="entry name" value="Chalcone_isomerase_3-sand"/>
</dbReference>
<dbReference type="Pfam" id="PF02431">
    <property type="entry name" value="Chalcone"/>
    <property type="match status" value="2"/>
</dbReference>
<accession>A0A5C7GY44</accession>
<evidence type="ECO:0000256" key="7">
    <source>
        <dbReference type="RuleBase" id="RU361158"/>
    </source>
</evidence>
<organism evidence="9 10">
    <name type="scientific">Acer yangbiense</name>
    <dbReference type="NCBI Taxonomy" id="1000413"/>
    <lineage>
        <taxon>Eukaryota</taxon>
        <taxon>Viridiplantae</taxon>
        <taxon>Streptophyta</taxon>
        <taxon>Embryophyta</taxon>
        <taxon>Tracheophyta</taxon>
        <taxon>Spermatophyta</taxon>
        <taxon>Magnoliopsida</taxon>
        <taxon>eudicotyledons</taxon>
        <taxon>Gunneridae</taxon>
        <taxon>Pentapetalae</taxon>
        <taxon>rosids</taxon>
        <taxon>malvids</taxon>
        <taxon>Sapindales</taxon>
        <taxon>Sapindaceae</taxon>
        <taxon>Hippocastanoideae</taxon>
        <taxon>Acereae</taxon>
        <taxon>Acer</taxon>
    </lineage>
</organism>
<sequence>MSTLPLMTGVDIDNFFFSPAAKPPASTKTFFLGGAGVRGLEIEGKFKKFTAIGVYLEDTAVPFLAGKWKGKSVEELTDSVDFFRDIVTGQISFSKDTSIPEVGSAKIKSRDLSETVLETIIGKNGVSPAAKRSLAAKLSELMKNYII</sequence>
<dbReference type="GO" id="GO:0045430">
    <property type="term" value="F:chalcone isomerase activity"/>
    <property type="evidence" value="ECO:0007669"/>
    <property type="project" value="UniProtKB-EC"/>
</dbReference>
<dbReference type="OrthoDB" id="1903537at2759"/>
<evidence type="ECO:0000256" key="2">
    <source>
        <dbReference type="ARBA" id="ARBA00007166"/>
    </source>
</evidence>
<dbReference type="Gene3D" id="3.50.70.10">
    <property type="match status" value="1"/>
</dbReference>
<dbReference type="InterPro" id="IPR036298">
    <property type="entry name" value="Chalcone_isomerase_sf"/>
</dbReference>
<feature type="domain" description="Chalcone isomerase" evidence="8">
    <location>
        <begin position="12"/>
        <end position="90"/>
    </location>
</feature>
<dbReference type="Proteomes" id="UP000323000">
    <property type="component" value="Chromosome 12"/>
</dbReference>
<keyword evidence="3" id="KW-0413">Isomerase</keyword>
<evidence type="ECO:0000313" key="9">
    <source>
        <dbReference type="EMBL" id="TXG49650.1"/>
    </source>
</evidence>
<evidence type="ECO:0000256" key="4">
    <source>
        <dbReference type="ARBA" id="ARBA00023241"/>
    </source>
</evidence>
<evidence type="ECO:0000313" key="10">
    <source>
        <dbReference type="Proteomes" id="UP000323000"/>
    </source>
</evidence>
<dbReference type="PANTHER" id="PTHR28039:SF8">
    <property type="entry name" value="CHALCONE--FLAVANONE ISOMERASE 1-RELATED"/>
    <property type="match status" value="1"/>
</dbReference>
<keyword evidence="10" id="KW-1185">Reference proteome</keyword>
<dbReference type="InterPro" id="IPR016087">
    <property type="entry name" value="Chalcone_isomerase"/>
</dbReference>
<dbReference type="GO" id="GO:0009813">
    <property type="term" value="P:flavonoid biosynthetic process"/>
    <property type="evidence" value="ECO:0007669"/>
    <property type="project" value="UniProtKB-UniPathway"/>
</dbReference>
<keyword evidence="4" id="KW-0284">Flavonoid biosynthesis</keyword>
<evidence type="ECO:0000259" key="8">
    <source>
        <dbReference type="Pfam" id="PF02431"/>
    </source>
</evidence>
<comment type="function">
    <text evidence="5">Catalyzes the intramolecular cyclization of bicyclic chalcones into tricyclic (S)-flavanones. Responsible for the isomerization of 4,2',4',6'-tetrahydroxychalcone (also termed chalcone) into naringenin.</text>
</comment>
<dbReference type="Gene3D" id="1.10.890.20">
    <property type="match status" value="2"/>
</dbReference>
<dbReference type="InterPro" id="IPR044164">
    <property type="entry name" value="CFI"/>
</dbReference>
<protein>
    <recommendedName>
        <fullName evidence="7">Chalcone-flavonone isomerase family protein</fullName>
    </recommendedName>
</protein>
<evidence type="ECO:0000256" key="6">
    <source>
        <dbReference type="ARBA" id="ARBA00034056"/>
    </source>
</evidence>
<comment type="caution">
    <text evidence="9">The sequence shown here is derived from an EMBL/GenBank/DDBJ whole genome shotgun (WGS) entry which is preliminary data.</text>
</comment>
<evidence type="ECO:0000256" key="1">
    <source>
        <dbReference type="ARBA" id="ARBA00004966"/>
    </source>
</evidence>
<comment type="similarity">
    <text evidence="2 7">Belongs to the chalcone isomerase family.</text>
</comment>
<dbReference type="EMBL" id="VAHF01000012">
    <property type="protein sequence ID" value="TXG49650.1"/>
    <property type="molecule type" value="Genomic_DNA"/>
</dbReference>
<dbReference type="InterPro" id="IPR016089">
    <property type="entry name" value="Chalcone_isomerase_bundle_sf"/>
</dbReference>
<proteinExistence type="inferred from homology"/>
<evidence type="ECO:0000256" key="5">
    <source>
        <dbReference type="ARBA" id="ARBA00025429"/>
    </source>
</evidence>
<name>A0A5C7GY44_9ROSI</name>
<reference evidence="10" key="1">
    <citation type="journal article" date="2019" name="Gigascience">
        <title>De novo genome assembly of the endangered Acer yangbiense, a plant species with extremely small populations endemic to Yunnan Province, China.</title>
        <authorList>
            <person name="Yang J."/>
            <person name="Wariss H.M."/>
            <person name="Tao L."/>
            <person name="Zhang R."/>
            <person name="Yun Q."/>
            <person name="Hollingsworth P."/>
            <person name="Dao Z."/>
            <person name="Luo G."/>
            <person name="Guo H."/>
            <person name="Ma Y."/>
            <person name="Sun W."/>
        </authorList>
    </citation>
    <scope>NUCLEOTIDE SEQUENCE [LARGE SCALE GENOMIC DNA]</scope>
    <source>
        <strain evidence="10">cv. Malutang</strain>
    </source>
</reference>
<gene>
    <name evidence="9" type="ORF">EZV62_025525</name>
</gene>
<dbReference type="SUPFAM" id="SSF54626">
    <property type="entry name" value="Chalcone isomerase"/>
    <property type="match status" value="1"/>
</dbReference>
<dbReference type="UniPathway" id="UPA00154"/>
<dbReference type="PANTHER" id="PTHR28039">
    <property type="entry name" value="CHALCONE--FLAVONONE ISOMERASE 1-RELATED"/>
    <property type="match status" value="1"/>
</dbReference>